<keyword evidence="3" id="KW-1185">Reference proteome</keyword>
<feature type="non-terminal residue" evidence="2">
    <location>
        <position position="101"/>
    </location>
</feature>
<evidence type="ECO:0000313" key="3">
    <source>
        <dbReference type="Proteomes" id="UP000000311"/>
    </source>
</evidence>
<dbReference type="OrthoDB" id="7551446at2759"/>
<dbReference type="SUPFAM" id="SSF82771">
    <property type="entry name" value="GIY-YIG endonuclease"/>
    <property type="match status" value="1"/>
</dbReference>
<proteinExistence type="predicted"/>
<gene>
    <name evidence="2" type="ORF">EAG_06961</name>
</gene>
<sequence>NVVYKINCSDCDVSYIGQTSRMLKTRIFEHRSQINRNHVTPSTVTSHRLQCDHDFRWDDVQVLDETSSYYKRLISEMLFIKRQKNGLNLQTDTENLPSLYL</sequence>
<dbReference type="InterPro" id="IPR000305">
    <property type="entry name" value="GIY-YIG_endonuc"/>
</dbReference>
<feature type="non-terminal residue" evidence="2">
    <location>
        <position position="1"/>
    </location>
</feature>
<feature type="domain" description="GIY-YIG" evidence="1">
    <location>
        <begin position="1"/>
        <end position="89"/>
    </location>
</feature>
<dbReference type="PROSITE" id="PS50164">
    <property type="entry name" value="GIY_YIG"/>
    <property type="match status" value="1"/>
</dbReference>
<accession>E2ANI3</accession>
<organism evidence="3">
    <name type="scientific">Camponotus floridanus</name>
    <name type="common">Florida carpenter ant</name>
    <dbReference type="NCBI Taxonomy" id="104421"/>
    <lineage>
        <taxon>Eukaryota</taxon>
        <taxon>Metazoa</taxon>
        <taxon>Ecdysozoa</taxon>
        <taxon>Arthropoda</taxon>
        <taxon>Hexapoda</taxon>
        <taxon>Insecta</taxon>
        <taxon>Pterygota</taxon>
        <taxon>Neoptera</taxon>
        <taxon>Endopterygota</taxon>
        <taxon>Hymenoptera</taxon>
        <taxon>Apocrita</taxon>
        <taxon>Aculeata</taxon>
        <taxon>Formicoidea</taxon>
        <taxon>Formicidae</taxon>
        <taxon>Formicinae</taxon>
        <taxon>Camponotus</taxon>
    </lineage>
</organism>
<dbReference type="AlphaFoldDB" id="E2ANI3"/>
<protein>
    <recommendedName>
        <fullName evidence="1">GIY-YIG domain-containing protein</fullName>
    </recommendedName>
</protein>
<evidence type="ECO:0000259" key="1">
    <source>
        <dbReference type="PROSITE" id="PS50164"/>
    </source>
</evidence>
<reference evidence="2 3" key="1">
    <citation type="journal article" date="2010" name="Science">
        <title>Genomic comparison of the ants Camponotus floridanus and Harpegnathos saltator.</title>
        <authorList>
            <person name="Bonasio R."/>
            <person name="Zhang G."/>
            <person name="Ye C."/>
            <person name="Mutti N.S."/>
            <person name="Fang X."/>
            <person name="Qin N."/>
            <person name="Donahue G."/>
            <person name="Yang P."/>
            <person name="Li Q."/>
            <person name="Li C."/>
            <person name="Zhang P."/>
            <person name="Huang Z."/>
            <person name="Berger S.L."/>
            <person name="Reinberg D."/>
            <person name="Wang J."/>
            <person name="Liebig J."/>
        </authorList>
    </citation>
    <scope>NUCLEOTIDE SEQUENCE [LARGE SCALE GENOMIC DNA]</scope>
    <source>
        <strain evidence="3">C129</strain>
    </source>
</reference>
<dbReference type="OMA" id="KTRIFEH"/>
<evidence type="ECO:0000313" key="2">
    <source>
        <dbReference type="EMBL" id="EFN65003.1"/>
    </source>
</evidence>
<dbReference type="InterPro" id="IPR035901">
    <property type="entry name" value="GIY-YIG_endonuc_sf"/>
</dbReference>
<dbReference type="Gene3D" id="3.40.1440.10">
    <property type="entry name" value="GIY-YIG endonuclease"/>
    <property type="match status" value="1"/>
</dbReference>
<name>E2ANI3_CAMFO</name>
<dbReference type="InParanoid" id="E2ANI3"/>
<dbReference type="CDD" id="cd10442">
    <property type="entry name" value="GIY-YIG_PLEs"/>
    <property type="match status" value="1"/>
</dbReference>
<dbReference type="Proteomes" id="UP000000311">
    <property type="component" value="Unassembled WGS sequence"/>
</dbReference>
<dbReference type="EMBL" id="GL441233">
    <property type="protein sequence ID" value="EFN65003.1"/>
    <property type="molecule type" value="Genomic_DNA"/>
</dbReference>